<name>A0AAV5MDB1_9ROSI</name>
<protein>
    <submittedName>
        <fullName evidence="1">Uncharacterized protein</fullName>
    </submittedName>
</protein>
<evidence type="ECO:0000313" key="2">
    <source>
        <dbReference type="Proteomes" id="UP001054252"/>
    </source>
</evidence>
<accession>A0AAV5MDB1</accession>
<gene>
    <name evidence="1" type="ORF">SLEP1_g54380</name>
</gene>
<dbReference type="AlphaFoldDB" id="A0AAV5MDB1"/>
<organism evidence="1 2">
    <name type="scientific">Rubroshorea leprosula</name>
    <dbReference type="NCBI Taxonomy" id="152421"/>
    <lineage>
        <taxon>Eukaryota</taxon>
        <taxon>Viridiplantae</taxon>
        <taxon>Streptophyta</taxon>
        <taxon>Embryophyta</taxon>
        <taxon>Tracheophyta</taxon>
        <taxon>Spermatophyta</taxon>
        <taxon>Magnoliopsida</taxon>
        <taxon>eudicotyledons</taxon>
        <taxon>Gunneridae</taxon>
        <taxon>Pentapetalae</taxon>
        <taxon>rosids</taxon>
        <taxon>malvids</taxon>
        <taxon>Malvales</taxon>
        <taxon>Dipterocarpaceae</taxon>
        <taxon>Rubroshorea</taxon>
    </lineage>
</organism>
<sequence>MIFLNPIINGLEEQLKPQDMNLVLMEIYYSICL</sequence>
<reference evidence="1 2" key="1">
    <citation type="journal article" date="2021" name="Commun. Biol.">
        <title>The genome of Shorea leprosula (Dipterocarpaceae) highlights the ecological relevance of drought in aseasonal tropical rainforests.</title>
        <authorList>
            <person name="Ng K.K.S."/>
            <person name="Kobayashi M.J."/>
            <person name="Fawcett J.A."/>
            <person name="Hatakeyama M."/>
            <person name="Paape T."/>
            <person name="Ng C.H."/>
            <person name="Ang C.C."/>
            <person name="Tnah L.H."/>
            <person name="Lee C.T."/>
            <person name="Nishiyama T."/>
            <person name="Sese J."/>
            <person name="O'Brien M.J."/>
            <person name="Copetti D."/>
            <person name="Mohd Noor M.I."/>
            <person name="Ong R.C."/>
            <person name="Putra M."/>
            <person name="Sireger I.Z."/>
            <person name="Indrioko S."/>
            <person name="Kosugi Y."/>
            <person name="Izuno A."/>
            <person name="Isagi Y."/>
            <person name="Lee S.L."/>
            <person name="Shimizu K.K."/>
        </authorList>
    </citation>
    <scope>NUCLEOTIDE SEQUENCE [LARGE SCALE GENOMIC DNA]</scope>
    <source>
        <strain evidence="1">214</strain>
    </source>
</reference>
<proteinExistence type="predicted"/>
<comment type="caution">
    <text evidence="1">The sequence shown here is derived from an EMBL/GenBank/DDBJ whole genome shotgun (WGS) entry which is preliminary data.</text>
</comment>
<dbReference type="Proteomes" id="UP001054252">
    <property type="component" value="Unassembled WGS sequence"/>
</dbReference>
<evidence type="ECO:0000313" key="1">
    <source>
        <dbReference type="EMBL" id="GKV47477.1"/>
    </source>
</evidence>
<dbReference type="EMBL" id="BPVZ01000229">
    <property type="protein sequence ID" value="GKV47477.1"/>
    <property type="molecule type" value="Genomic_DNA"/>
</dbReference>
<keyword evidence="2" id="KW-1185">Reference proteome</keyword>